<protein>
    <submittedName>
        <fullName evidence="2">Podospora anserina S mat+ genomic DNA chromosome 1, supercontig 1</fullName>
    </submittedName>
</protein>
<dbReference type="AlphaFoldDB" id="B2AA11"/>
<dbReference type="RefSeq" id="XP_001912441.1">
    <property type="nucleotide sequence ID" value="XM_001912406.1"/>
</dbReference>
<reference evidence="2" key="1">
    <citation type="journal article" date="2008" name="Genome Biol.">
        <title>The genome sequence of the model ascomycete fungus Podospora anserina.</title>
        <authorList>
            <person name="Espagne E."/>
            <person name="Lespinet O."/>
            <person name="Malagnac F."/>
            <person name="Da Silva C."/>
            <person name="Jaillon O."/>
            <person name="Porcel B.M."/>
            <person name="Couloux A."/>
            <person name="Aury J.-M."/>
            <person name="Segurens B."/>
            <person name="Poulain J."/>
            <person name="Anthouard V."/>
            <person name="Grossetete S."/>
            <person name="Khalili H."/>
            <person name="Coppin E."/>
            <person name="Dequard-Chablat M."/>
            <person name="Picard M."/>
            <person name="Contamine V."/>
            <person name="Arnaise S."/>
            <person name="Bourdais A."/>
            <person name="Berteaux-Lecellier V."/>
            <person name="Gautheret D."/>
            <person name="de Vries R.P."/>
            <person name="Battaglia E."/>
            <person name="Coutinho P.M."/>
            <person name="Danchin E.G.J."/>
            <person name="Henrissat B."/>
            <person name="El Khoury R."/>
            <person name="Sainsard-Chanet A."/>
            <person name="Boivin A."/>
            <person name="Pinan-Lucarre B."/>
            <person name="Sellem C.H."/>
            <person name="Debuchy R."/>
            <person name="Wincker P."/>
            <person name="Weissenbach J."/>
            <person name="Silar P."/>
        </authorList>
    </citation>
    <scope>NUCLEOTIDE SEQUENCE [LARGE SCALE GENOMIC DNA]</scope>
    <source>
        <strain evidence="2">S mat+</strain>
    </source>
</reference>
<feature type="compositionally biased region" description="Low complexity" evidence="1">
    <location>
        <begin position="714"/>
        <end position="727"/>
    </location>
</feature>
<feature type="compositionally biased region" description="Pro residues" evidence="1">
    <location>
        <begin position="650"/>
        <end position="663"/>
    </location>
</feature>
<feature type="compositionally biased region" description="Low complexity" evidence="1">
    <location>
        <begin position="621"/>
        <end position="640"/>
    </location>
</feature>
<feature type="compositionally biased region" description="Basic and acidic residues" evidence="1">
    <location>
        <begin position="346"/>
        <end position="357"/>
    </location>
</feature>
<sequence>MSTDARQPRQSGRRRPSALRSPAVNQDQQLPRRRSSAIRRNIETFNRNRAHNVRRGSEQVPPTPRRMTTRSMAREDTEDDVEHTGSTMANIEMDESLETWQPSLVIGSALWLEHEDPTKIEIADRKVLQTRLLAEQYQNYQNVSALTQMYEKAVQERAQLDENDEENTTPMHVFNLSYPNAIANRVSALQTVLARSTFGPERANIEAAIAGYESGDIPYSDKYTVIWAGRIADRFGDYESFSNENRAALLDRYAAEYGPGWIWYEPSLSKETDLYSGQPTSQAKAAICLTNKESWRTSRNHRNIGHYRIRMAFRRRQEHVSRPWSSSGPRSAKHKPRTARSYLRSTKTDFDEDRSSEGDYDDPNDYKPRMESFPTANSVIFDTLFDTGATNPCLYSDDIPLLGIDKHYYSAQSAIHIATATGTEVISEYELDVALIDSDFAFNTSIRVPEHMSYPLQPPRPMRVSIFPNTSNDFSKSANADPGRLSGLFPLIENYLSSAPGNYKVWLGSSRLEVLGTARLPPEMSFLTTTPNTRSKPATFPDPAALKKYQHQLLHHPPTRAIFEHSYTIPTSKLPLTLREDESSTKGTTILSGPLPSTGPLSIKYDLDSPTAQRELSKLTSSFSSSSSSTSSSSSSSSSSNIFILKIPPHLSPRPTDPPPPQTPVLTRKRATPAYHHPIWSNRVTTFSDPPPERKRKKGSVLERMDKMGQTWRQQMMQDQQAHSSSQQPPPPTPSPRTVVTSPRLGKMYNKKGEVIGYVEMGGGGSGGNGEDTEMVGS</sequence>
<dbReference type="VEuPathDB" id="FungiDB:PODANS_1_2460"/>
<evidence type="ECO:0000256" key="1">
    <source>
        <dbReference type="SAM" id="MobiDB-lite"/>
    </source>
</evidence>
<feature type="region of interest" description="Disordered" evidence="1">
    <location>
        <begin position="320"/>
        <end position="367"/>
    </location>
</feature>
<feature type="region of interest" description="Disordered" evidence="1">
    <location>
        <begin position="574"/>
        <end position="606"/>
    </location>
</feature>
<dbReference type="GeneID" id="6196719"/>
<dbReference type="KEGG" id="pan:PODANSg09489"/>
<gene>
    <name evidence="2" type="ORF">PODANS_1_2460</name>
</gene>
<feature type="region of interest" description="Disordered" evidence="1">
    <location>
        <begin position="618"/>
        <end position="748"/>
    </location>
</feature>
<dbReference type="HOGENOM" id="CLU_359847_0_0_1"/>
<reference evidence="2" key="2">
    <citation type="submission" date="2008-07" db="EMBL/GenBank/DDBJ databases">
        <authorList>
            <person name="Genoscope - CEA"/>
        </authorList>
    </citation>
    <scope>NUCLEOTIDE SEQUENCE</scope>
    <source>
        <strain evidence="2">S mat+</strain>
    </source>
</reference>
<name>B2AA11_PODAN</name>
<evidence type="ECO:0000313" key="2">
    <source>
        <dbReference type="EMBL" id="CAP59922.1"/>
    </source>
</evidence>
<organism evidence="2">
    <name type="scientific">Podospora anserina (strain S / ATCC MYA-4624 / DSM 980 / FGSC 10383)</name>
    <name type="common">Pleurage anserina</name>
    <dbReference type="NCBI Taxonomy" id="515849"/>
    <lineage>
        <taxon>Eukaryota</taxon>
        <taxon>Fungi</taxon>
        <taxon>Dikarya</taxon>
        <taxon>Ascomycota</taxon>
        <taxon>Pezizomycotina</taxon>
        <taxon>Sordariomycetes</taxon>
        <taxon>Sordariomycetidae</taxon>
        <taxon>Sordariales</taxon>
        <taxon>Podosporaceae</taxon>
        <taxon>Podospora</taxon>
        <taxon>Podospora anserina</taxon>
    </lineage>
</organism>
<feature type="region of interest" description="Disordered" evidence="1">
    <location>
        <begin position="1"/>
        <end position="82"/>
    </location>
</feature>
<accession>B2AA11</accession>
<dbReference type="EMBL" id="CU633438">
    <property type="protein sequence ID" value="CAP59922.1"/>
    <property type="molecule type" value="Genomic_DNA"/>
</dbReference>
<dbReference type="OrthoDB" id="5376010at2759"/>
<proteinExistence type="predicted"/>